<organism evidence="2">
    <name type="scientific">uncultured Caudovirales phage</name>
    <dbReference type="NCBI Taxonomy" id="2100421"/>
    <lineage>
        <taxon>Viruses</taxon>
        <taxon>Duplodnaviria</taxon>
        <taxon>Heunggongvirae</taxon>
        <taxon>Uroviricota</taxon>
        <taxon>Caudoviricetes</taxon>
        <taxon>Peduoviridae</taxon>
        <taxon>Maltschvirus</taxon>
        <taxon>Maltschvirus maltsch</taxon>
    </lineage>
</organism>
<evidence type="ECO:0000259" key="1">
    <source>
        <dbReference type="SMART" id="SM00470"/>
    </source>
</evidence>
<gene>
    <name evidence="2" type="ORF">UFOVP606_49</name>
</gene>
<accession>A0A6J5NCL8</accession>
<dbReference type="SUPFAM" id="SSF110849">
    <property type="entry name" value="ParB/Sulfiredoxin"/>
    <property type="match status" value="1"/>
</dbReference>
<feature type="domain" description="ParB-like N-terminal" evidence="1">
    <location>
        <begin position="1"/>
        <end position="92"/>
    </location>
</feature>
<protein>
    <submittedName>
        <fullName evidence="2">ParB/Sulfiredoxin</fullName>
    </submittedName>
</protein>
<reference evidence="2" key="1">
    <citation type="submission" date="2020-04" db="EMBL/GenBank/DDBJ databases">
        <authorList>
            <person name="Chiriac C."/>
            <person name="Salcher M."/>
            <person name="Ghai R."/>
            <person name="Kavagutti S V."/>
        </authorList>
    </citation>
    <scope>NUCLEOTIDE SEQUENCE</scope>
</reference>
<dbReference type="SMART" id="SM00470">
    <property type="entry name" value="ParB"/>
    <property type="match status" value="1"/>
</dbReference>
<dbReference type="Gene3D" id="3.90.1530.10">
    <property type="entry name" value="Conserved hypothetical protein from pyrococcus furiosus pfu- 392566-001, ParB domain"/>
    <property type="match status" value="1"/>
</dbReference>
<evidence type="ECO:0000313" key="2">
    <source>
        <dbReference type="EMBL" id="CAB4153189.1"/>
    </source>
</evidence>
<dbReference type="InterPro" id="IPR003115">
    <property type="entry name" value="ParB_N"/>
</dbReference>
<dbReference type="EMBL" id="LR796585">
    <property type="protein sequence ID" value="CAB4153189.1"/>
    <property type="molecule type" value="Genomic_DNA"/>
</dbReference>
<sequence>MIKLKTIKPNPSNPRLIKDERFRKLVESVKKFPRGLELRPVIVNDDGIIIAGNQRYKALLELDYKEVPNEWIKKASDFTESELRDFIVTDNVSFGEHDTSMLLTQYSKDELDLLGIDVAMPETEADYSLLDDESLDADVNAMARGVRKAIQIEFQPEHYEEASALVKEFRDLGAYVGALLVEKLKDEKAKL</sequence>
<dbReference type="Pfam" id="PF02195">
    <property type="entry name" value="ParB_N"/>
    <property type="match status" value="1"/>
</dbReference>
<dbReference type="InterPro" id="IPR036086">
    <property type="entry name" value="ParB/Sulfiredoxin_sf"/>
</dbReference>
<proteinExistence type="predicted"/>
<name>A0A6J5NCL8_9CAUD</name>